<dbReference type="NCBIfam" id="NF000355">
    <property type="entry name" value="ribo_prot_ABC_F"/>
    <property type="match status" value="1"/>
</dbReference>
<dbReference type="SMART" id="SM00382">
    <property type="entry name" value="AAA"/>
    <property type="match status" value="2"/>
</dbReference>
<keyword evidence="1" id="KW-0547">Nucleotide-binding</keyword>
<dbReference type="SUPFAM" id="SSF52540">
    <property type="entry name" value="P-loop containing nucleoside triphosphate hydrolases"/>
    <property type="match status" value="2"/>
</dbReference>
<dbReference type="InterPro" id="IPR051309">
    <property type="entry name" value="ABCF_ATPase"/>
</dbReference>
<dbReference type="EMBL" id="JX649913">
    <property type="protein sequence ID" value="AGC72845.1"/>
    <property type="molecule type" value="Genomic_DNA"/>
</dbReference>
<dbReference type="CDD" id="cd03221">
    <property type="entry name" value="ABCF_EF-3"/>
    <property type="match status" value="2"/>
</dbReference>
<proteinExistence type="predicted"/>
<evidence type="ECO:0000256" key="3">
    <source>
        <dbReference type="SAM" id="Coils"/>
    </source>
</evidence>
<keyword evidence="3" id="KW-0175">Coiled coil</keyword>
<reference evidence="5" key="1">
    <citation type="submission" date="2012-09" db="EMBL/GenBank/DDBJ databases">
        <title>Metagenomic Characterization of a Microbial Community in Wastewater Detects High Levels of Antibiotic Resistance.</title>
        <authorList>
            <person name="Abrams M."/>
            <person name="Caldwell A."/>
            <person name="Vandaei E."/>
            <person name="Lee W."/>
            <person name="Perrott J."/>
            <person name="Khan S.Y."/>
            <person name="Ta J."/>
            <person name="Romero D."/>
            <person name="Nguyen V."/>
            <person name="Pourmand N."/>
            <person name="Ouverney C.C."/>
        </authorList>
    </citation>
    <scope>NUCLEOTIDE SEQUENCE</scope>
</reference>
<sequence length="556" mass="62209">MLLAIDNVSKAYGDNQVLTHVTFALPYGQKMGLVGANGVGKSTLIKIIIGETEPDDGSVQLASGAEVGYLAQTLAAAEHQTIAQLIDATLGNLRQLELRLRDLEATMEQPSDNLDDLLTEYSALTEQFERRGGYDLDYRLDQVMAGLGIAHLARDRRVATLSGGEKSRVGLAALLLAAPDLLLLDEPTNHLDFVALAWLESYLQNYKGGVLVVSHDRHFLNQTVTAIVEIEEHSREAKVYSGNYDFYAEMKELARAKWIESYWAQQEEIRDLRKLMKRKTHVNPFARAPRDNDKFAYTFKAEKMQVSLSRDIRSAEEKLRRIEEDPIPKPPSELKINPDFDPQALTSKTPITVDRVSKAYGNHLVLDTVNCTIEPHSRIVIIGPNGAGKSTLLKIMAGVMQPDRGTVDVAPSVVLGHLDQEQETLVTDGVLFDVYRNGRVGDWEEFKAELLGYGLFTWPDLLKPAATLSVGQKRKLQIAKLMAQKANLLLLDEPTNHISLDVLEEFEQALLDFPGPVVAISHDRRFIERFANEIWEMRDGRLTRFLGVDVLSRRDS</sequence>
<dbReference type="InterPro" id="IPR017871">
    <property type="entry name" value="ABC_transporter-like_CS"/>
</dbReference>
<dbReference type="PANTHER" id="PTHR42855">
    <property type="entry name" value="ABC TRANSPORTER ATP-BINDING SUBUNIT"/>
    <property type="match status" value="1"/>
</dbReference>
<name>L7W2H5_9BACT</name>
<dbReference type="AlphaFoldDB" id="L7W2H5"/>
<dbReference type="PROSITE" id="PS50893">
    <property type="entry name" value="ABC_TRANSPORTER_2"/>
    <property type="match status" value="2"/>
</dbReference>
<dbReference type="InterPro" id="IPR003439">
    <property type="entry name" value="ABC_transporter-like_ATP-bd"/>
</dbReference>
<dbReference type="Gene3D" id="3.40.50.300">
    <property type="entry name" value="P-loop containing nucleotide triphosphate hydrolases"/>
    <property type="match status" value="2"/>
</dbReference>
<keyword evidence="2 5" id="KW-0067">ATP-binding</keyword>
<dbReference type="PROSITE" id="PS00211">
    <property type="entry name" value="ABC_TRANSPORTER_1"/>
    <property type="match status" value="2"/>
</dbReference>
<feature type="coiled-coil region" evidence="3">
    <location>
        <begin position="86"/>
        <end position="113"/>
    </location>
</feature>
<organism evidence="5">
    <name type="scientific">uncultured bacterium A1Q1_fos_1246</name>
    <dbReference type="NCBI Taxonomy" id="1256545"/>
    <lineage>
        <taxon>Bacteria</taxon>
        <taxon>environmental samples</taxon>
    </lineage>
</organism>
<accession>L7W2H5</accession>
<feature type="domain" description="ABC transporter" evidence="4">
    <location>
        <begin position="351"/>
        <end position="556"/>
    </location>
</feature>
<evidence type="ECO:0000256" key="2">
    <source>
        <dbReference type="ARBA" id="ARBA00022840"/>
    </source>
</evidence>
<dbReference type="GO" id="GO:0005524">
    <property type="term" value="F:ATP binding"/>
    <property type="evidence" value="ECO:0007669"/>
    <property type="project" value="UniProtKB-KW"/>
</dbReference>
<dbReference type="InterPro" id="IPR003593">
    <property type="entry name" value="AAA+_ATPase"/>
</dbReference>
<dbReference type="InterPro" id="IPR027417">
    <property type="entry name" value="P-loop_NTPase"/>
</dbReference>
<protein>
    <submittedName>
        <fullName evidence="5">Putative ABC transporter ATP-binding protein</fullName>
    </submittedName>
</protein>
<dbReference type="Pfam" id="PF00005">
    <property type="entry name" value="ABC_tran"/>
    <property type="match status" value="2"/>
</dbReference>
<dbReference type="FunFam" id="3.40.50.300:FF:000011">
    <property type="entry name" value="Putative ABC transporter ATP-binding component"/>
    <property type="match status" value="1"/>
</dbReference>
<feature type="domain" description="ABC transporter" evidence="4">
    <location>
        <begin position="3"/>
        <end position="266"/>
    </location>
</feature>
<evidence type="ECO:0000259" key="4">
    <source>
        <dbReference type="PROSITE" id="PS50893"/>
    </source>
</evidence>
<evidence type="ECO:0000313" key="5">
    <source>
        <dbReference type="EMBL" id="AGC72845.1"/>
    </source>
</evidence>
<dbReference type="PANTHER" id="PTHR42855:SF2">
    <property type="entry name" value="DRUG RESISTANCE ABC TRANSPORTER,ATP-BINDING PROTEIN"/>
    <property type="match status" value="1"/>
</dbReference>
<dbReference type="GO" id="GO:0016887">
    <property type="term" value="F:ATP hydrolysis activity"/>
    <property type="evidence" value="ECO:0007669"/>
    <property type="project" value="InterPro"/>
</dbReference>
<evidence type="ECO:0000256" key="1">
    <source>
        <dbReference type="ARBA" id="ARBA00022741"/>
    </source>
</evidence>